<evidence type="ECO:0000256" key="5">
    <source>
        <dbReference type="PROSITE-ProRule" id="PRU00221"/>
    </source>
</evidence>
<dbReference type="AlphaFoldDB" id="A0A4P9YVI9"/>
<proteinExistence type="predicted"/>
<dbReference type="GO" id="GO:0003714">
    <property type="term" value="F:transcription corepressor activity"/>
    <property type="evidence" value="ECO:0007669"/>
    <property type="project" value="InterPro"/>
</dbReference>
<dbReference type="Pfam" id="PF00400">
    <property type="entry name" value="WD40"/>
    <property type="match status" value="1"/>
</dbReference>
<evidence type="ECO:0000256" key="1">
    <source>
        <dbReference type="ARBA" id="ARBA00004123"/>
    </source>
</evidence>
<dbReference type="Gene3D" id="2.130.10.10">
    <property type="entry name" value="YVTN repeat-like/Quinoprotein amine dehydrogenase"/>
    <property type="match status" value="1"/>
</dbReference>
<keyword evidence="3" id="KW-0677">Repeat</keyword>
<dbReference type="InterPro" id="IPR019775">
    <property type="entry name" value="WD40_repeat_CS"/>
</dbReference>
<reference evidence="7" key="1">
    <citation type="journal article" date="2018" name="Nat. Microbiol.">
        <title>Leveraging single-cell genomics to expand the fungal tree of life.</title>
        <authorList>
            <person name="Ahrendt S.R."/>
            <person name="Quandt C.A."/>
            <person name="Ciobanu D."/>
            <person name="Clum A."/>
            <person name="Salamov A."/>
            <person name="Andreopoulos B."/>
            <person name="Cheng J.F."/>
            <person name="Woyke T."/>
            <person name="Pelin A."/>
            <person name="Henrissat B."/>
            <person name="Reynolds N.K."/>
            <person name="Benny G.L."/>
            <person name="Smith M.E."/>
            <person name="James T.Y."/>
            <person name="Grigoriev I.V."/>
        </authorList>
    </citation>
    <scope>NUCLEOTIDE SEQUENCE [LARGE SCALE GENOMIC DNA]</scope>
    <source>
        <strain evidence="7">Benny S71-1</strain>
    </source>
</reference>
<dbReference type="PROSITE" id="PS00678">
    <property type="entry name" value="WD_REPEATS_1"/>
    <property type="match status" value="1"/>
</dbReference>
<dbReference type="SUPFAM" id="SSF50978">
    <property type="entry name" value="WD40 repeat-like"/>
    <property type="match status" value="1"/>
</dbReference>
<dbReference type="GO" id="GO:0006357">
    <property type="term" value="P:regulation of transcription by RNA polymerase II"/>
    <property type="evidence" value="ECO:0007669"/>
    <property type="project" value="TreeGrafter"/>
</dbReference>
<dbReference type="InterPro" id="IPR045183">
    <property type="entry name" value="Ebi-like"/>
</dbReference>
<dbReference type="GO" id="GO:0034967">
    <property type="term" value="C:Set3 complex"/>
    <property type="evidence" value="ECO:0007669"/>
    <property type="project" value="TreeGrafter"/>
</dbReference>
<evidence type="ECO:0000256" key="2">
    <source>
        <dbReference type="ARBA" id="ARBA00022574"/>
    </source>
</evidence>
<feature type="repeat" description="WD" evidence="5">
    <location>
        <begin position="76"/>
        <end position="100"/>
    </location>
</feature>
<dbReference type="OrthoDB" id="1367865at2759"/>
<dbReference type="EMBL" id="KZ990974">
    <property type="protein sequence ID" value="RKP23432.1"/>
    <property type="molecule type" value="Genomic_DNA"/>
</dbReference>
<keyword evidence="2 5" id="KW-0853">WD repeat</keyword>
<feature type="repeat" description="WD" evidence="5">
    <location>
        <begin position="101"/>
        <end position="142"/>
    </location>
</feature>
<dbReference type="InterPro" id="IPR015943">
    <property type="entry name" value="WD40/YVTN_repeat-like_dom_sf"/>
</dbReference>
<evidence type="ECO:0000313" key="6">
    <source>
        <dbReference type="EMBL" id="RKP23432.1"/>
    </source>
</evidence>
<dbReference type="PROSITE" id="PS50082">
    <property type="entry name" value="WD_REPEATS_2"/>
    <property type="match status" value="2"/>
</dbReference>
<dbReference type="InterPro" id="IPR001680">
    <property type="entry name" value="WD40_rpt"/>
</dbReference>
<evidence type="ECO:0000256" key="4">
    <source>
        <dbReference type="ARBA" id="ARBA00023242"/>
    </source>
</evidence>
<dbReference type="Proteomes" id="UP000278143">
    <property type="component" value="Unassembled WGS sequence"/>
</dbReference>
<dbReference type="PANTHER" id="PTHR22846">
    <property type="entry name" value="WD40 REPEAT PROTEIN"/>
    <property type="match status" value="1"/>
</dbReference>
<protein>
    <submittedName>
        <fullName evidence="6">WD40-repeat-containing domain protein</fullName>
    </submittedName>
</protein>
<sequence>MPDLMNILPSFSFFFSARMRSTVCDGIPQTWSLDSNQAIHTLVAKAPIYAMQWRPMPSTSSSASSEMEASRSAGPRILATASFDYIVRLWNADTGDLIHTLAFHTANVHSLGFSRDGRLLASGSFDYQLGIWDVQEGALLKSYQGGGGIFEVGWNADNTRLAACFSNNKVGGIAVLHHRLADD</sequence>
<dbReference type="SMART" id="SM00320">
    <property type="entry name" value="WD40"/>
    <property type="match status" value="2"/>
</dbReference>
<comment type="subcellular location">
    <subcellularLocation>
        <location evidence="1">Nucleus</location>
    </subcellularLocation>
</comment>
<evidence type="ECO:0000313" key="7">
    <source>
        <dbReference type="Proteomes" id="UP000278143"/>
    </source>
</evidence>
<dbReference type="InterPro" id="IPR036322">
    <property type="entry name" value="WD40_repeat_dom_sf"/>
</dbReference>
<dbReference type="PROSITE" id="PS50294">
    <property type="entry name" value="WD_REPEATS_REGION"/>
    <property type="match status" value="1"/>
</dbReference>
<organism evidence="6 7">
    <name type="scientific">Syncephalis pseudoplumigaleata</name>
    <dbReference type="NCBI Taxonomy" id="1712513"/>
    <lineage>
        <taxon>Eukaryota</taxon>
        <taxon>Fungi</taxon>
        <taxon>Fungi incertae sedis</taxon>
        <taxon>Zoopagomycota</taxon>
        <taxon>Zoopagomycotina</taxon>
        <taxon>Zoopagomycetes</taxon>
        <taxon>Zoopagales</taxon>
        <taxon>Piptocephalidaceae</taxon>
        <taxon>Syncephalis</taxon>
    </lineage>
</organism>
<name>A0A4P9YVI9_9FUNG</name>
<accession>A0A4P9YVI9</accession>
<keyword evidence="7" id="KW-1185">Reference proteome</keyword>
<evidence type="ECO:0000256" key="3">
    <source>
        <dbReference type="ARBA" id="ARBA00022737"/>
    </source>
</evidence>
<keyword evidence="4" id="KW-0539">Nucleus</keyword>
<dbReference type="PANTHER" id="PTHR22846:SF2">
    <property type="entry name" value="F-BOX-LIKE_WD REPEAT-CONTAINING PROTEIN EBI"/>
    <property type="match status" value="1"/>
</dbReference>
<gene>
    <name evidence="6" type="ORF">SYNPS1DRAFT_30821</name>
</gene>